<organism evidence="2 3">
    <name type="scientific">Nonomuraea mangrovi</name>
    <dbReference type="NCBI Taxonomy" id="2316207"/>
    <lineage>
        <taxon>Bacteria</taxon>
        <taxon>Bacillati</taxon>
        <taxon>Actinomycetota</taxon>
        <taxon>Actinomycetes</taxon>
        <taxon>Streptosporangiales</taxon>
        <taxon>Streptosporangiaceae</taxon>
        <taxon>Nonomuraea</taxon>
    </lineage>
</organism>
<sequence length="271" mass="30176">MRRVTWLLSLALLSGCAAEQAAAPAPTKGPDPRPRMEQIKADCMKQKGFKYIAFVSPEQPKPDLSTYEAIKVYRQKYGFGVFAQYVYPKDPLSGSIESSPDHGDPNHELVWKLNDRQLASYNKAKDSCYQKAAKEVLNKEVGSKLKGVILLRDARKQLEAAEIDGDTELVGLASAFADCLVRKGQRMSTTKPTALAKRGENQFFDEADKLGKAPNEPLDLTPAQARPYLDREVKAAMEDLECGKDFYTRFAPKQASINTRVWAEYGPLLGR</sequence>
<evidence type="ECO:0008006" key="4">
    <source>
        <dbReference type="Google" id="ProtNLM"/>
    </source>
</evidence>
<keyword evidence="3" id="KW-1185">Reference proteome</keyword>
<dbReference type="Proteomes" id="UP001597368">
    <property type="component" value="Unassembled WGS sequence"/>
</dbReference>
<evidence type="ECO:0000313" key="2">
    <source>
        <dbReference type="EMBL" id="MFD1940488.1"/>
    </source>
</evidence>
<evidence type="ECO:0000313" key="3">
    <source>
        <dbReference type="Proteomes" id="UP001597368"/>
    </source>
</evidence>
<dbReference type="EMBL" id="JBHUFV010000106">
    <property type="protein sequence ID" value="MFD1940488.1"/>
    <property type="molecule type" value="Genomic_DNA"/>
</dbReference>
<dbReference type="RefSeq" id="WP_379583728.1">
    <property type="nucleotide sequence ID" value="NZ_JBHUFV010000106.1"/>
</dbReference>
<feature type="signal peptide" evidence="1">
    <location>
        <begin position="1"/>
        <end position="21"/>
    </location>
</feature>
<feature type="chain" id="PRO_5046008328" description="Lipoprotein" evidence="1">
    <location>
        <begin position="22"/>
        <end position="271"/>
    </location>
</feature>
<protein>
    <recommendedName>
        <fullName evidence="4">Lipoprotein</fullName>
    </recommendedName>
</protein>
<gene>
    <name evidence="2" type="ORF">ACFSKW_54435</name>
</gene>
<dbReference type="PROSITE" id="PS51257">
    <property type="entry name" value="PROKAR_LIPOPROTEIN"/>
    <property type="match status" value="1"/>
</dbReference>
<evidence type="ECO:0000256" key="1">
    <source>
        <dbReference type="SAM" id="SignalP"/>
    </source>
</evidence>
<comment type="caution">
    <text evidence="2">The sequence shown here is derived from an EMBL/GenBank/DDBJ whole genome shotgun (WGS) entry which is preliminary data.</text>
</comment>
<accession>A0ABW4TEL1</accession>
<keyword evidence="1" id="KW-0732">Signal</keyword>
<name>A0ABW4TEL1_9ACTN</name>
<proteinExistence type="predicted"/>
<reference evidence="3" key="1">
    <citation type="journal article" date="2019" name="Int. J. Syst. Evol. Microbiol.">
        <title>The Global Catalogue of Microorganisms (GCM) 10K type strain sequencing project: providing services to taxonomists for standard genome sequencing and annotation.</title>
        <authorList>
            <consortium name="The Broad Institute Genomics Platform"/>
            <consortium name="The Broad Institute Genome Sequencing Center for Infectious Disease"/>
            <person name="Wu L."/>
            <person name="Ma J."/>
        </authorList>
    </citation>
    <scope>NUCLEOTIDE SEQUENCE [LARGE SCALE GENOMIC DNA]</scope>
    <source>
        <strain evidence="3">ICMP 6774ER</strain>
    </source>
</reference>